<dbReference type="KEGG" id="sgrg:L0C25_13415"/>
<accession>A0AA46TDZ7</accession>
<organism evidence="1 2">
    <name type="scientific">Solicola gregarius</name>
    <dbReference type="NCBI Taxonomy" id="2908642"/>
    <lineage>
        <taxon>Bacteria</taxon>
        <taxon>Bacillati</taxon>
        <taxon>Actinomycetota</taxon>
        <taxon>Actinomycetes</taxon>
        <taxon>Propionibacteriales</taxon>
        <taxon>Nocardioidaceae</taxon>
        <taxon>Solicola</taxon>
    </lineage>
</organism>
<name>A0AA46TDZ7_9ACTN</name>
<proteinExistence type="predicted"/>
<evidence type="ECO:0000313" key="2">
    <source>
        <dbReference type="Proteomes" id="UP001164390"/>
    </source>
</evidence>
<reference evidence="1" key="1">
    <citation type="submission" date="2022-01" db="EMBL/GenBank/DDBJ databases">
        <title>Nocardioidaceae gen. sp. A5X3R13.</title>
        <authorList>
            <person name="Lopez Marin M.A."/>
            <person name="Uhlik O."/>
        </authorList>
    </citation>
    <scope>NUCLEOTIDE SEQUENCE</scope>
    <source>
        <strain evidence="1">A5X3R13</strain>
    </source>
</reference>
<dbReference type="RefSeq" id="WP_271632165.1">
    <property type="nucleotide sequence ID" value="NZ_CP094970.1"/>
</dbReference>
<gene>
    <name evidence="1" type="ORF">L0C25_13415</name>
</gene>
<dbReference type="Proteomes" id="UP001164390">
    <property type="component" value="Chromosome"/>
</dbReference>
<keyword evidence="2" id="KW-1185">Reference proteome</keyword>
<dbReference type="AlphaFoldDB" id="A0AA46TDZ7"/>
<sequence>MPEERGNGYARLVPAQVSLGVLQDGSHTEGRRGLDDRARVLEEQLYARDDRLLAYQHGVVGRDRGAS</sequence>
<protein>
    <submittedName>
        <fullName evidence="1">Uncharacterized protein</fullName>
    </submittedName>
</protein>
<dbReference type="EMBL" id="CP094970">
    <property type="protein sequence ID" value="UYM03556.1"/>
    <property type="molecule type" value="Genomic_DNA"/>
</dbReference>
<evidence type="ECO:0000313" key="1">
    <source>
        <dbReference type="EMBL" id="UYM03556.1"/>
    </source>
</evidence>